<gene>
    <name evidence="2" type="ORF">TKK_015316</name>
</gene>
<protein>
    <recommendedName>
        <fullName evidence="1">Reverse transcriptase domain-containing protein</fullName>
    </recommendedName>
</protein>
<proteinExistence type="predicted"/>
<evidence type="ECO:0000313" key="3">
    <source>
        <dbReference type="Proteomes" id="UP001627154"/>
    </source>
</evidence>
<dbReference type="PROSITE" id="PS50878">
    <property type="entry name" value="RT_POL"/>
    <property type="match status" value="1"/>
</dbReference>
<dbReference type="Pfam" id="PF00078">
    <property type="entry name" value="RVT_1"/>
    <property type="match status" value="1"/>
</dbReference>
<dbReference type="AlphaFoldDB" id="A0ABD2WBN1"/>
<dbReference type="Proteomes" id="UP001627154">
    <property type="component" value="Unassembled WGS sequence"/>
</dbReference>
<comment type="caution">
    <text evidence="2">The sequence shown here is derived from an EMBL/GenBank/DDBJ whole genome shotgun (WGS) entry which is preliminary data.</text>
</comment>
<evidence type="ECO:0000313" key="2">
    <source>
        <dbReference type="EMBL" id="KAL3389966.1"/>
    </source>
</evidence>
<evidence type="ECO:0000259" key="1">
    <source>
        <dbReference type="PROSITE" id="PS50878"/>
    </source>
</evidence>
<sequence>MRERQPQVLRRRHPRRTKRVQLVRWNNILAALNRIRTPEYLLKIIYYFQASVLEYDTDDGPESCSITAGVPQGSVLGPILWNVMYDSILRLRLEEGVRIVGFADDIAVVAVVGTTYEVEDILSRAIARVRDVLWGLGLETADHKTEALLLSKKRRLETITIKVGDCFIASSPCIRYPGLQLDARLTFNDHLRAASEKASRVAGALSQIMPTIGGPRSSRRWLYANVIDSILLYGAPIWSCGTGTRAGMRRAEAIHRRAYLRVISGRPHLSYDATYDLASIPPLALLADLTSSKGRWTHRLIPNVRSWIGRRHGPDDAA</sequence>
<reference evidence="2 3" key="1">
    <citation type="journal article" date="2024" name="bioRxiv">
        <title>A reference genome for Trichogramma kaykai: A tiny desert-dwelling parasitoid wasp with competing sex-ratio distorters.</title>
        <authorList>
            <person name="Culotta J."/>
            <person name="Lindsey A.R."/>
        </authorList>
    </citation>
    <scope>NUCLEOTIDE SEQUENCE [LARGE SCALE GENOMIC DNA]</scope>
    <source>
        <strain evidence="2 3">KSX58</strain>
    </source>
</reference>
<dbReference type="PANTHER" id="PTHR33332">
    <property type="entry name" value="REVERSE TRANSCRIPTASE DOMAIN-CONTAINING PROTEIN"/>
    <property type="match status" value="1"/>
</dbReference>
<name>A0ABD2WBN1_9HYME</name>
<accession>A0ABD2WBN1</accession>
<dbReference type="InterPro" id="IPR000477">
    <property type="entry name" value="RT_dom"/>
</dbReference>
<feature type="domain" description="Reverse transcriptase" evidence="1">
    <location>
        <begin position="1"/>
        <end position="181"/>
    </location>
</feature>
<dbReference type="EMBL" id="JBJJXI010000122">
    <property type="protein sequence ID" value="KAL3389966.1"/>
    <property type="molecule type" value="Genomic_DNA"/>
</dbReference>
<organism evidence="2 3">
    <name type="scientific">Trichogramma kaykai</name>
    <dbReference type="NCBI Taxonomy" id="54128"/>
    <lineage>
        <taxon>Eukaryota</taxon>
        <taxon>Metazoa</taxon>
        <taxon>Ecdysozoa</taxon>
        <taxon>Arthropoda</taxon>
        <taxon>Hexapoda</taxon>
        <taxon>Insecta</taxon>
        <taxon>Pterygota</taxon>
        <taxon>Neoptera</taxon>
        <taxon>Endopterygota</taxon>
        <taxon>Hymenoptera</taxon>
        <taxon>Apocrita</taxon>
        <taxon>Proctotrupomorpha</taxon>
        <taxon>Chalcidoidea</taxon>
        <taxon>Trichogrammatidae</taxon>
        <taxon>Trichogramma</taxon>
    </lineage>
</organism>
<keyword evidence="3" id="KW-1185">Reference proteome</keyword>